<feature type="region of interest" description="Disordered" evidence="1">
    <location>
        <begin position="471"/>
        <end position="499"/>
    </location>
</feature>
<comment type="caution">
    <text evidence="2">The sequence shown here is derived from an EMBL/GenBank/DDBJ whole genome shotgun (WGS) entry which is preliminary data.</text>
</comment>
<protein>
    <submittedName>
        <fullName evidence="2">Uncharacterized protein</fullName>
    </submittedName>
</protein>
<dbReference type="EMBL" id="JABDTM020018211">
    <property type="protein sequence ID" value="KAH0818186.1"/>
    <property type="molecule type" value="Genomic_DNA"/>
</dbReference>
<name>A0A8J6HQH4_TENMO</name>
<dbReference type="AlphaFoldDB" id="A0A8J6HQH4"/>
<feature type="compositionally biased region" description="Polar residues" evidence="1">
    <location>
        <begin position="481"/>
        <end position="499"/>
    </location>
</feature>
<reference evidence="2" key="1">
    <citation type="journal article" date="2020" name="J Insects Food Feed">
        <title>The yellow mealworm (Tenebrio molitor) genome: a resource for the emerging insects as food and feed industry.</title>
        <authorList>
            <person name="Eriksson T."/>
            <person name="Andere A."/>
            <person name="Kelstrup H."/>
            <person name="Emery V."/>
            <person name="Picard C."/>
        </authorList>
    </citation>
    <scope>NUCLEOTIDE SEQUENCE</scope>
    <source>
        <strain evidence="2">Stoneville</strain>
        <tissue evidence="2">Whole head</tissue>
    </source>
</reference>
<gene>
    <name evidence="2" type="ORF">GEV33_004608</name>
</gene>
<proteinExistence type="predicted"/>
<feature type="region of interest" description="Disordered" evidence="1">
    <location>
        <begin position="110"/>
        <end position="129"/>
    </location>
</feature>
<evidence type="ECO:0000313" key="3">
    <source>
        <dbReference type="Proteomes" id="UP000719412"/>
    </source>
</evidence>
<evidence type="ECO:0000256" key="1">
    <source>
        <dbReference type="SAM" id="MobiDB-lite"/>
    </source>
</evidence>
<dbReference type="Proteomes" id="UP000719412">
    <property type="component" value="Unassembled WGS sequence"/>
</dbReference>
<accession>A0A8J6HQH4</accession>
<reference evidence="2" key="2">
    <citation type="submission" date="2021-08" db="EMBL/GenBank/DDBJ databases">
        <authorList>
            <person name="Eriksson T."/>
        </authorList>
    </citation>
    <scope>NUCLEOTIDE SEQUENCE</scope>
    <source>
        <strain evidence="2">Stoneville</strain>
        <tissue evidence="2">Whole head</tissue>
    </source>
</reference>
<evidence type="ECO:0000313" key="2">
    <source>
        <dbReference type="EMBL" id="KAH0818186.1"/>
    </source>
</evidence>
<sequence>MYINDVIQSSTLIVISTTPHFPPDRDDTFSVAEDSPRHLATHETLGFRAWTSARGGLGSFEHVRPGAVCGNRPDDGTPATPHRAGNLDGTSSTHIGLVDPTFVMSKRESLGRSSRWPPTSDGSAPSVFASGEVTAGGRRARSTLVRKRNTHHTLRHALNPHVNAMVAGLFDRVDDGFSSFCAHKRIAPRTRKRNSSVGPGGSTSVENEVTSEYLGYDEETSTVAKKRSRARLSILWRPIRLCSGRQPGRQLFSPRSRCLDLVMLVPGIRLTLSWSKVVGGDVSSFLRHTCLAAKRAHISWKHAKQSEEQKEPHMQQQDISQEHIRGWNETMRAQKPVPSTSAADSLGTAIAFSGLNVLFISHTMKLSRSTSEEPGRLTPRNIPAPSGAGTFYCSRSRRLRWPPGNRVRKRSSCHVTTVCDLYRNYRQHQHTTACTKLASSIPIRTIYETRLRRRGANATETQLYAPLPAQKTDKPARAAVPNSNMPNSKNIDNETTQNSNGRYFTFAKNAQKSNAKRDRSPSRNGVRCDLDTHAVALTTAMPNFQSITPFNIGRDNPEFSTLITQPISK</sequence>
<organism evidence="2 3">
    <name type="scientific">Tenebrio molitor</name>
    <name type="common">Yellow mealworm beetle</name>
    <dbReference type="NCBI Taxonomy" id="7067"/>
    <lineage>
        <taxon>Eukaryota</taxon>
        <taxon>Metazoa</taxon>
        <taxon>Ecdysozoa</taxon>
        <taxon>Arthropoda</taxon>
        <taxon>Hexapoda</taxon>
        <taxon>Insecta</taxon>
        <taxon>Pterygota</taxon>
        <taxon>Neoptera</taxon>
        <taxon>Endopterygota</taxon>
        <taxon>Coleoptera</taxon>
        <taxon>Polyphaga</taxon>
        <taxon>Cucujiformia</taxon>
        <taxon>Tenebrionidae</taxon>
        <taxon>Tenebrio</taxon>
    </lineage>
</organism>
<feature type="region of interest" description="Disordered" evidence="1">
    <location>
        <begin position="69"/>
        <end position="91"/>
    </location>
</feature>
<keyword evidence="3" id="KW-1185">Reference proteome</keyword>